<dbReference type="EMBL" id="LGTL01000010">
    <property type="protein sequence ID" value="KPA79531.1"/>
    <property type="molecule type" value="Genomic_DNA"/>
</dbReference>
<evidence type="ECO:0000313" key="5">
    <source>
        <dbReference type="EMBL" id="KPA79531.1"/>
    </source>
</evidence>
<feature type="compositionally biased region" description="Polar residues" evidence="3">
    <location>
        <begin position="99"/>
        <end position="108"/>
    </location>
</feature>
<feature type="domain" description="Histone RNA hairpin-binding protein RNA-binding" evidence="4">
    <location>
        <begin position="137"/>
        <end position="206"/>
    </location>
</feature>
<feature type="compositionally biased region" description="Pro residues" evidence="3">
    <location>
        <begin position="381"/>
        <end position="399"/>
    </location>
</feature>
<dbReference type="GeneID" id="26905641"/>
<dbReference type="GO" id="GO:0003729">
    <property type="term" value="F:mRNA binding"/>
    <property type="evidence" value="ECO:0007669"/>
    <property type="project" value="InterPro"/>
</dbReference>
<evidence type="ECO:0000259" key="4">
    <source>
        <dbReference type="Pfam" id="PF15247"/>
    </source>
</evidence>
<dbReference type="GO" id="GO:0071207">
    <property type="term" value="F:histone pre-mRNA stem-loop binding"/>
    <property type="evidence" value="ECO:0007669"/>
    <property type="project" value="TreeGrafter"/>
</dbReference>
<gene>
    <name evidence="5" type="ORF">ABB37_05351</name>
</gene>
<feature type="region of interest" description="Disordered" evidence="3">
    <location>
        <begin position="361"/>
        <end position="440"/>
    </location>
</feature>
<dbReference type="GO" id="GO:0006398">
    <property type="term" value="P:mRNA 3'-end processing by stem-loop binding and cleavage"/>
    <property type="evidence" value="ECO:0007669"/>
    <property type="project" value="TreeGrafter"/>
</dbReference>
<dbReference type="GO" id="GO:0071204">
    <property type="term" value="C:histone pre-mRNA 3'end processing complex"/>
    <property type="evidence" value="ECO:0007669"/>
    <property type="project" value="TreeGrafter"/>
</dbReference>
<dbReference type="Pfam" id="PF15247">
    <property type="entry name" value="SLBP_RNA_bind"/>
    <property type="match status" value="1"/>
</dbReference>
<dbReference type="InterPro" id="IPR029344">
    <property type="entry name" value="SLBP_RNA_bind"/>
</dbReference>
<feature type="compositionally biased region" description="Low complexity" evidence="3">
    <location>
        <begin position="430"/>
        <end position="440"/>
    </location>
</feature>
<dbReference type="Gene3D" id="1.10.8.1120">
    <property type="entry name" value="Histone RNA hairpin-binding protein RNA-binding domain"/>
    <property type="match status" value="1"/>
</dbReference>
<sequence length="864" mass="92161">MEHNYTTPQRALRSTAAPTPDQPGVLREGNEASSPAPRFPTASPPSAAQRSGNASRATPSYSQLGNVQQQQQRGSYRHRGWRSNHEGSELLHARDSSHVRGTTGQDSSEPSRRQHSASARQANRPRKPSPSGNSPDEDRRRCQRDKQIHFGYATDGYVNMERLIRHDPLLKGGGLLPLSPPTVVKGSKRIWDIQLRKWRRALHMFDYVFIDGEDDPETRATVLEEQRRQWVSEAFQEAPRELRKRIPLDALRRVQHAAAVPTTIPVEDDLRCILRSEDCYESVRSVVPQSASSLTKGTDISPLEAGIKIHIAPSSAVLQRQQVQQELQQRLTALQQQQLLPSPSPPQAKLSVDVALSRTPLRRASPPPTAAAAPQQTQPSQPRPLEAPSPSPRRPPLPSPVESHPVRAATTGKQQRQQQQQQRPSASYRPSESPSPVVVRPTAAVATAGAVVAPMRGPCSAGFLSAPSSVSATMAMTMTDSAGASASQPAPFSLNPYHRGRLSGEASVSSFGGLMRGQSPPTASAVLAPSPFPGMMPPPGTIVSSPTGIVGLSAPGYFAGPAGYANVYSSMLWGEASTVTPAEPVSGVVYGVSHAAPVGAPWVVVQPPPHLFADPSAVHLSAPVTTRTTGMPPNAARVPAATAIENFDSSLSGRLSGSLMSPSAHPLQSTNRFLPYGVYPSSLERITEAQTPPSALLREGGRRGGGGGGHNTGVVTPQTIPRFVARLSTSPSEQRLGRHQQQHHEHRYGDAGTGATRTRRPESSPFPSQRVAQDMADRSSMQSPSEAIEGPEKSPSFADLTPERALFGAAAATAEAHTEARPVPLRGDSVAEGDDGETAGKERMEGDGAEGIAAAPLNFHTEAA</sequence>
<evidence type="ECO:0000256" key="2">
    <source>
        <dbReference type="ARBA" id="ARBA00022884"/>
    </source>
</evidence>
<comment type="caution">
    <text evidence="5">The sequence shown here is derived from an EMBL/GenBank/DDBJ whole genome shotgun (WGS) entry which is preliminary data.</text>
</comment>
<dbReference type="GO" id="GO:0005737">
    <property type="term" value="C:cytoplasm"/>
    <property type="evidence" value="ECO:0007669"/>
    <property type="project" value="TreeGrafter"/>
</dbReference>
<feature type="region of interest" description="Disordered" evidence="3">
    <location>
        <begin position="689"/>
        <end position="864"/>
    </location>
</feature>
<dbReference type="OrthoDB" id="265795at2759"/>
<feature type="region of interest" description="Disordered" evidence="3">
    <location>
        <begin position="1"/>
        <end position="142"/>
    </location>
</feature>
<feature type="compositionally biased region" description="Low complexity" evidence="3">
    <location>
        <begin position="361"/>
        <end position="380"/>
    </location>
</feature>
<feature type="compositionally biased region" description="Low complexity" evidence="3">
    <location>
        <begin position="414"/>
        <end position="423"/>
    </location>
</feature>
<evidence type="ECO:0000313" key="6">
    <source>
        <dbReference type="Proteomes" id="UP000037923"/>
    </source>
</evidence>
<dbReference type="InterPro" id="IPR038294">
    <property type="entry name" value="SLBP_RNA_bind_sf"/>
</dbReference>
<keyword evidence="2" id="KW-0694">RNA-binding</keyword>
<feature type="compositionally biased region" description="Polar residues" evidence="3">
    <location>
        <begin position="44"/>
        <end position="67"/>
    </location>
</feature>
<dbReference type="VEuPathDB" id="TriTrypDB:LpyrH10_10_1200"/>
<evidence type="ECO:0000256" key="1">
    <source>
        <dbReference type="ARBA" id="ARBA00006151"/>
    </source>
</evidence>
<keyword evidence="6" id="KW-1185">Reference proteome</keyword>
<protein>
    <recommendedName>
        <fullName evidence="4">Histone RNA hairpin-binding protein RNA-binding domain-containing protein</fullName>
    </recommendedName>
</protein>
<feature type="compositionally biased region" description="Basic and acidic residues" evidence="3">
    <location>
        <begin position="83"/>
        <end position="98"/>
    </location>
</feature>
<name>A0A0N0DV48_LEPPY</name>
<dbReference type="PANTHER" id="PTHR17408">
    <property type="entry name" value="HISTONE RNA HAIRPIN-BINDING PROTEIN"/>
    <property type="match status" value="1"/>
</dbReference>
<dbReference type="GO" id="GO:0051028">
    <property type="term" value="P:mRNA transport"/>
    <property type="evidence" value="ECO:0007669"/>
    <property type="project" value="TreeGrafter"/>
</dbReference>
<evidence type="ECO:0000256" key="3">
    <source>
        <dbReference type="SAM" id="MobiDB-lite"/>
    </source>
</evidence>
<reference evidence="5 6" key="1">
    <citation type="submission" date="2015-07" db="EMBL/GenBank/DDBJ databases">
        <title>High-quality genome of monoxenous trypanosomatid Leptomonas pyrrhocoris.</title>
        <authorList>
            <person name="Flegontov P."/>
            <person name="Butenko A."/>
            <person name="Firsov S."/>
            <person name="Vlcek C."/>
            <person name="Logacheva M.D."/>
            <person name="Field M."/>
            <person name="Filatov D."/>
            <person name="Flegontova O."/>
            <person name="Gerasimov E."/>
            <person name="Jackson A.P."/>
            <person name="Kelly S."/>
            <person name="Opperdoes F."/>
            <person name="O'Reilly A."/>
            <person name="Votypka J."/>
            <person name="Yurchenko V."/>
            <person name="Lukes J."/>
        </authorList>
    </citation>
    <scope>NUCLEOTIDE SEQUENCE [LARGE SCALE GENOMIC DNA]</scope>
    <source>
        <strain evidence="5">H10</strain>
    </source>
</reference>
<dbReference type="RefSeq" id="XP_015657970.1">
    <property type="nucleotide sequence ID" value="XM_015803328.1"/>
</dbReference>
<organism evidence="5 6">
    <name type="scientific">Leptomonas pyrrhocoris</name>
    <name type="common">Firebug parasite</name>
    <dbReference type="NCBI Taxonomy" id="157538"/>
    <lineage>
        <taxon>Eukaryota</taxon>
        <taxon>Discoba</taxon>
        <taxon>Euglenozoa</taxon>
        <taxon>Kinetoplastea</taxon>
        <taxon>Metakinetoplastina</taxon>
        <taxon>Trypanosomatida</taxon>
        <taxon>Trypanosomatidae</taxon>
        <taxon>Leishmaniinae</taxon>
        <taxon>Leptomonas</taxon>
    </lineage>
</organism>
<comment type="similarity">
    <text evidence="1">Belongs to the SLBP family.</text>
</comment>
<dbReference type="PANTHER" id="PTHR17408:SF12">
    <property type="entry name" value="HISTONE RNA HAIRPIN-BINDING PROTEIN RNA-BINDING DOMAIN-CONTAINING PROTEIN"/>
    <property type="match status" value="1"/>
</dbReference>
<dbReference type="AlphaFoldDB" id="A0A0N0DV48"/>
<feature type="compositionally biased region" description="Basic residues" evidence="3">
    <location>
        <begin position="737"/>
        <end position="746"/>
    </location>
</feature>
<dbReference type="InterPro" id="IPR026502">
    <property type="entry name" value="SLBP1/SLBP2"/>
</dbReference>
<proteinExistence type="inferred from homology"/>
<dbReference type="OMA" id="KQIQFGY"/>
<dbReference type="Proteomes" id="UP000037923">
    <property type="component" value="Unassembled WGS sequence"/>
</dbReference>
<accession>A0A0N0DV48</accession>